<dbReference type="Proteomes" id="UP000190683">
    <property type="component" value="Unassembled WGS sequence"/>
</dbReference>
<comment type="caution">
    <text evidence="2">The sequence shown here is derived from an EMBL/GenBank/DDBJ whole genome shotgun (WGS) entry which is preliminary data.</text>
</comment>
<feature type="transmembrane region" description="Helical" evidence="1">
    <location>
        <begin position="63"/>
        <end position="80"/>
    </location>
</feature>
<name>A0A1T0CVN0_9GAMM</name>
<organism evidence="2 3">
    <name type="scientific">Moraxella porci DSM 25326</name>
    <dbReference type="NCBI Taxonomy" id="573983"/>
    <lineage>
        <taxon>Bacteria</taxon>
        <taxon>Pseudomonadati</taxon>
        <taxon>Pseudomonadota</taxon>
        <taxon>Gammaproteobacteria</taxon>
        <taxon>Moraxellales</taxon>
        <taxon>Moraxellaceae</taxon>
        <taxon>Moraxella</taxon>
    </lineage>
</organism>
<evidence type="ECO:0000313" key="3">
    <source>
        <dbReference type="Proteomes" id="UP000190683"/>
    </source>
</evidence>
<keyword evidence="1" id="KW-1133">Transmembrane helix</keyword>
<dbReference type="AlphaFoldDB" id="A0A1T0CVN0"/>
<dbReference type="RefSeq" id="WP_078316796.1">
    <property type="nucleotide sequence ID" value="NZ_MUYV01000001.1"/>
</dbReference>
<proteinExistence type="predicted"/>
<protein>
    <submittedName>
        <fullName evidence="2">Uncharacterized protein</fullName>
    </submittedName>
</protein>
<sequence length="182" mass="21169">MNNQHFEQYLAQIRQTDSILDLPKITIHIHRPLLNFNALLGVVFGIPLAVLGIHIIIHDWHFIFGWVVLLAGLLLLGMVYEQKQNHKFSLSTDPNSYFLQLTPDGLTHHLDNKTIYIPWQNFSSVETFGRHKTQGAHITIFDKSLKNIEIYHENLPIHYKKLALLIHDYHLKATGRRIILIK</sequence>
<feature type="transmembrane region" description="Helical" evidence="1">
    <location>
        <begin position="33"/>
        <end position="57"/>
    </location>
</feature>
<dbReference type="EMBL" id="MUYV01000001">
    <property type="protein sequence ID" value="OOS26408.1"/>
    <property type="molecule type" value="Genomic_DNA"/>
</dbReference>
<reference evidence="2 3" key="1">
    <citation type="submission" date="2017-02" db="EMBL/GenBank/DDBJ databases">
        <title>Draft genome sequence of Moraxella porci CCUG 54912T type strain.</title>
        <authorList>
            <person name="Salva-Serra F."/>
            <person name="Engstrom-Jakobsson H."/>
            <person name="Thorell K."/>
            <person name="Jaen-Luchoro D."/>
            <person name="Gonzales-Siles L."/>
            <person name="Karlsson R."/>
            <person name="Yazdan S."/>
            <person name="Boulund F."/>
            <person name="Johnning A."/>
            <person name="Engstrand L."/>
            <person name="Kristiansson E."/>
            <person name="Moore E."/>
        </authorList>
    </citation>
    <scope>NUCLEOTIDE SEQUENCE [LARGE SCALE GENOMIC DNA]</scope>
    <source>
        <strain evidence="2 3">CCUG 54912</strain>
    </source>
</reference>
<evidence type="ECO:0000256" key="1">
    <source>
        <dbReference type="SAM" id="Phobius"/>
    </source>
</evidence>
<accession>A0A1T0CVN0</accession>
<dbReference type="STRING" id="573983.B0681_00505"/>
<keyword evidence="1" id="KW-0472">Membrane</keyword>
<keyword evidence="1" id="KW-0812">Transmembrane</keyword>
<evidence type="ECO:0000313" key="2">
    <source>
        <dbReference type="EMBL" id="OOS26408.1"/>
    </source>
</evidence>
<keyword evidence="3" id="KW-1185">Reference proteome</keyword>
<gene>
    <name evidence="2" type="ORF">B0681_00505</name>
</gene>